<accession>A0A212D0S9</accession>
<feature type="compositionally biased region" description="Low complexity" evidence="1">
    <location>
        <begin position="141"/>
        <end position="157"/>
    </location>
</feature>
<dbReference type="AlphaFoldDB" id="A0A212D0S9"/>
<keyword evidence="3" id="KW-1185">Reference proteome</keyword>
<gene>
    <name evidence="2" type="ORF">Celaphus_00003380</name>
</gene>
<feature type="region of interest" description="Disordered" evidence="1">
    <location>
        <begin position="1"/>
        <end position="29"/>
    </location>
</feature>
<feature type="region of interest" description="Disordered" evidence="1">
    <location>
        <begin position="141"/>
        <end position="196"/>
    </location>
</feature>
<name>A0A212D0S9_CEREH</name>
<dbReference type="EMBL" id="MKHE01000009">
    <property type="protein sequence ID" value="OWK11849.1"/>
    <property type="molecule type" value="Genomic_DNA"/>
</dbReference>
<comment type="caution">
    <text evidence="2">The sequence shown here is derived from an EMBL/GenBank/DDBJ whole genome shotgun (WGS) entry which is preliminary data.</text>
</comment>
<sequence>MAAAAAPPAGLLSGPGLAPAASSAGGAAPSVQTHRPFLGTFAPGPQFALGPMSLQANLGPSVLQSLFSSVPAAGLVHVSTAATRLTNSHAMGSFSSGVAGGAVGGVFNHAVPPASAHPFGASFGSGAACGSTTLSLTPLQAVASPPASSFQAPSSAEPRPPPPPPHLGQPPPGQPALHAPPHPNTTLPSPPALLPANSEPVLLQNLASLPANQAFLPASSAASLPPANASLSIKLASLPHKVSRPSLTVHHQPLPGLALAQAQATPVNPQASSTGPPAVWVSLGMPPPYAARLAGVKPQ</sequence>
<organism evidence="2 3">
    <name type="scientific">Cervus elaphus hippelaphus</name>
    <name type="common">European red deer</name>
    <dbReference type="NCBI Taxonomy" id="46360"/>
    <lineage>
        <taxon>Eukaryota</taxon>
        <taxon>Metazoa</taxon>
        <taxon>Chordata</taxon>
        <taxon>Craniata</taxon>
        <taxon>Vertebrata</taxon>
        <taxon>Euteleostomi</taxon>
        <taxon>Mammalia</taxon>
        <taxon>Eutheria</taxon>
        <taxon>Laurasiatheria</taxon>
        <taxon>Artiodactyla</taxon>
        <taxon>Ruminantia</taxon>
        <taxon>Pecora</taxon>
        <taxon>Cervidae</taxon>
        <taxon>Cervinae</taxon>
        <taxon>Cervus</taxon>
    </lineage>
</organism>
<reference evidence="2 3" key="1">
    <citation type="journal article" date="2018" name="Mol. Genet. Genomics">
        <title>The red deer Cervus elaphus genome CerEla1.0: sequencing, annotating, genes, and chromosomes.</title>
        <authorList>
            <person name="Bana N.A."/>
            <person name="Nyiri A."/>
            <person name="Nagy J."/>
            <person name="Frank K."/>
            <person name="Nagy T."/>
            <person name="Steger V."/>
            <person name="Schiller M."/>
            <person name="Lakatos P."/>
            <person name="Sugar L."/>
            <person name="Horn P."/>
            <person name="Barta E."/>
            <person name="Orosz L."/>
        </authorList>
    </citation>
    <scope>NUCLEOTIDE SEQUENCE [LARGE SCALE GENOMIC DNA]</scope>
    <source>
        <strain evidence="2">Hungarian</strain>
    </source>
</reference>
<proteinExistence type="predicted"/>
<protein>
    <submittedName>
        <fullName evidence="2">Uncharacterized protein</fullName>
    </submittedName>
</protein>
<dbReference type="Proteomes" id="UP000242450">
    <property type="component" value="Chromosome 9"/>
</dbReference>
<evidence type="ECO:0000313" key="3">
    <source>
        <dbReference type="Proteomes" id="UP000242450"/>
    </source>
</evidence>
<evidence type="ECO:0000313" key="2">
    <source>
        <dbReference type="EMBL" id="OWK11849.1"/>
    </source>
</evidence>
<feature type="compositionally biased region" description="Pro residues" evidence="1">
    <location>
        <begin position="158"/>
        <end position="193"/>
    </location>
</feature>
<evidence type="ECO:0000256" key="1">
    <source>
        <dbReference type="SAM" id="MobiDB-lite"/>
    </source>
</evidence>